<dbReference type="Proteomes" id="UP000245433">
    <property type="component" value="Unassembled WGS sequence"/>
</dbReference>
<reference evidence="9 10" key="1">
    <citation type="submission" date="2018-04" db="EMBL/GenBank/DDBJ databases">
        <title>Genomic Encyclopedia of Type Strains, Phase IV (KMG-IV): sequencing the most valuable type-strain genomes for metagenomic binning, comparative biology and taxonomic classification.</title>
        <authorList>
            <person name="Goeker M."/>
        </authorList>
    </citation>
    <scope>NUCLEOTIDE SEQUENCE [LARGE SCALE GENOMIC DNA]</scope>
    <source>
        <strain evidence="9 10">DSM 28795</strain>
    </source>
</reference>
<evidence type="ECO:0000256" key="2">
    <source>
        <dbReference type="ARBA" id="ARBA00010735"/>
    </source>
</evidence>
<evidence type="ECO:0000256" key="5">
    <source>
        <dbReference type="ARBA" id="ARBA00022692"/>
    </source>
</evidence>
<keyword evidence="5 8" id="KW-0812">Transmembrane</keyword>
<evidence type="ECO:0000256" key="8">
    <source>
        <dbReference type="SAM" id="Phobius"/>
    </source>
</evidence>
<dbReference type="EMBL" id="QEKT01000008">
    <property type="protein sequence ID" value="PVY83164.1"/>
    <property type="molecule type" value="Genomic_DNA"/>
</dbReference>
<feature type="transmembrane region" description="Helical" evidence="8">
    <location>
        <begin position="56"/>
        <end position="78"/>
    </location>
</feature>
<comment type="caution">
    <text evidence="9">The sequence shown here is derived from an EMBL/GenBank/DDBJ whole genome shotgun (WGS) entry which is preliminary data.</text>
</comment>
<feature type="transmembrane region" description="Helical" evidence="8">
    <location>
        <begin position="137"/>
        <end position="157"/>
    </location>
</feature>
<dbReference type="GO" id="GO:0005886">
    <property type="term" value="C:plasma membrane"/>
    <property type="evidence" value="ECO:0007669"/>
    <property type="project" value="UniProtKB-SubCell"/>
</dbReference>
<organism evidence="9 10">
    <name type="scientific">Convivina intestini</name>
    <dbReference type="NCBI Taxonomy" id="1505726"/>
    <lineage>
        <taxon>Bacteria</taxon>
        <taxon>Bacillati</taxon>
        <taxon>Bacillota</taxon>
        <taxon>Bacilli</taxon>
        <taxon>Lactobacillales</taxon>
        <taxon>Lactobacillaceae</taxon>
        <taxon>Convivina</taxon>
    </lineage>
</organism>
<keyword evidence="4" id="KW-1003">Cell membrane</keyword>
<keyword evidence="3" id="KW-0813">Transport</keyword>
<dbReference type="RefSeq" id="WP_089939236.1">
    <property type="nucleotide sequence ID" value="NZ_CAKOEX010000008.1"/>
</dbReference>
<gene>
    <name evidence="9" type="ORF">C7384_10840</name>
</gene>
<comment type="subcellular location">
    <subcellularLocation>
        <location evidence="1">Cell membrane</location>
        <topology evidence="1">Multi-pass membrane protein</topology>
    </subcellularLocation>
</comment>
<evidence type="ECO:0000313" key="10">
    <source>
        <dbReference type="Proteomes" id="UP000245433"/>
    </source>
</evidence>
<dbReference type="PANTHER" id="PTHR34979:SF1">
    <property type="entry name" value="INNER MEMBRANE PROTEIN YGAZ"/>
    <property type="match status" value="1"/>
</dbReference>
<protein>
    <submittedName>
        <fullName evidence="9">4-azaleucine resistance transporter AzlC</fullName>
    </submittedName>
</protein>
<keyword evidence="6 8" id="KW-1133">Transmembrane helix</keyword>
<sequence length="235" mass="25386">MNNQLKATVAVRETLPTVFGYIGIGLAFGIVARAAGISPLLVTLTSLITYAGSAQFIMIGMFATGNSILAITLSVFLVNARMILMSMTVAPLVKHESLIKNVILGTLLTDESFALAMNKSNLTNRQLNFAWFNTVNLISYATWVCSSLIGALVGGYIQNPEKYGLSFALIAMFIGLLYLQIINDRSLPLLLQGSVVLLVFFLVFLGLIFIPSQLLIIVVTILGCVLGVVIKNAFF</sequence>
<feature type="transmembrane region" description="Helical" evidence="8">
    <location>
        <begin position="215"/>
        <end position="234"/>
    </location>
</feature>
<evidence type="ECO:0000256" key="3">
    <source>
        <dbReference type="ARBA" id="ARBA00022448"/>
    </source>
</evidence>
<keyword evidence="7 8" id="KW-0472">Membrane</keyword>
<evidence type="ECO:0000256" key="7">
    <source>
        <dbReference type="ARBA" id="ARBA00023136"/>
    </source>
</evidence>
<keyword evidence="10" id="KW-1185">Reference proteome</keyword>
<evidence type="ECO:0000256" key="6">
    <source>
        <dbReference type="ARBA" id="ARBA00022989"/>
    </source>
</evidence>
<feature type="transmembrane region" description="Helical" evidence="8">
    <location>
        <begin position="189"/>
        <end position="209"/>
    </location>
</feature>
<feature type="transmembrane region" description="Helical" evidence="8">
    <location>
        <begin position="163"/>
        <end position="182"/>
    </location>
</feature>
<dbReference type="AlphaFoldDB" id="A0A2U1D663"/>
<feature type="transmembrane region" description="Helical" evidence="8">
    <location>
        <begin position="20"/>
        <end position="44"/>
    </location>
</feature>
<dbReference type="PANTHER" id="PTHR34979">
    <property type="entry name" value="INNER MEMBRANE PROTEIN YGAZ"/>
    <property type="match status" value="1"/>
</dbReference>
<comment type="similarity">
    <text evidence="2">Belongs to the AzlC family.</text>
</comment>
<name>A0A2U1D663_9LACO</name>
<dbReference type="InterPro" id="IPR011606">
    <property type="entry name" value="Brnchd-chn_aa_trnsp_permease"/>
</dbReference>
<evidence type="ECO:0000256" key="4">
    <source>
        <dbReference type="ARBA" id="ARBA00022475"/>
    </source>
</evidence>
<evidence type="ECO:0000313" key="9">
    <source>
        <dbReference type="EMBL" id="PVY83164.1"/>
    </source>
</evidence>
<evidence type="ECO:0000256" key="1">
    <source>
        <dbReference type="ARBA" id="ARBA00004651"/>
    </source>
</evidence>
<accession>A0A2U1D663</accession>
<dbReference type="OrthoDB" id="3177005at2"/>
<proteinExistence type="inferred from homology"/>
<dbReference type="GO" id="GO:1903785">
    <property type="term" value="P:L-valine transmembrane transport"/>
    <property type="evidence" value="ECO:0007669"/>
    <property type="project" value="TreeGrafter"/>
</dbReference>
<dbReference type="Pfam" id="PF03591">
    <property type="entry name" value="AzlC"/>
    <property type="match status" value="1"/>
</dbReference>